<dbReference type="InterPro" id="IPR058646">
    <property type="entry name" value="CzcB_N"/>
</dbReference>
<dbReference type="KEGG" id="sbj:CF168_21610"/>
<dbReference type="PANTHER" id="PTHR30097">
    <property type="entry name" value="CATION EFFLUX SYSTEM PROTEIN CUSB"/>
    <property type="match status" value="1"/>
</dbReference>
<dbReference type="InterPro" id="IPR000089">
    <property type="entry name" value="Biotin_lipoyl"/>
</dbReference>
<dbReference type="RefSeq" id="WP_089069028.1">
    <property type="nucleotide sequence ID" value="NZ_CP022359.1"/>
</dbReference>
<feature type="domain" description="CzcB-like C-terminal circularly permuted SH3-like" evidence="5">
    <location>
        <begin position="340"/>
        <end position="400"/>
    </location>
</feature>
<dbReference type="Proteomes" id="UP000198367">
    <property type="component" value="Plasmid pSHE-CTX-M"/>
</dbReference>
<dbReference type="GO" id="GO:0060003">
    <property type="term" value="P:copper ion export"/>
    <property type="evidence" value="ECO:0007669"/>
    <property type="project" value="TreeGrafter"/>
</dbReference>
<geneLocation type="plasmid" evidence="7">
    <name>pshe-ctx-m</name>
</geneLocation>
<keyword evidence="1" id="KW-0813">Transport</keyword>
<sequence length="412" mass="45012">MTTFFRMLQIGLTLFSLCMASTQALAKAAASNEVAAAEPAKGPQGGRLFEKDGFAVEISIFESGVPPEMRVFSYLNSTPVKPQDVSLQVTLSRLDGEQNQLKFSPEAGYLLGDATIVEPHSYAVSVNAVYQGKTYQWQYDSFEGRVELNDRMLGLTGITTERATARVLKQKVHLFGVVAVDPSRQFSVQSPYNGQAQQVLVELGQQVSQGQVLATIMNTSTLKTFPIKAPAAGVVTKRLVNAGQVVGGEPLFEVVDHSRVFVELSAFPSDISQLKTGQIVEVFDMHQAEKTQSTLSFVSPAMTDGHIARVRTVIDNTSGHWRPGMHVNADIITAEREVALAVRKNAVQSFRDMAVVFAKIGNTFEVRMLEFGSEDDDYIEVLGGLKPDTEYATENSFLLKADVEKDGASHDH</sequence>
<evidence type="ECO:0000259" key="3">
    <source>
        <dbReference type="Pfam" id="PF00364"/>
    </source>
</evidence>
<dbReference type="InterPro" id="IPR051909">
    <property type="entry name" value="MFP_Cation_Efflux"/>
</dbReference>
<dbReference type="InterPro" id="IPR058649">
    <property type="entry name" value="CzcB_C"/>
</dbReference>
<dbReference type="AlphaFoldDB" id="A0A220UUV8"/>
<dbReference type="Pfam" id="PF25971">
    <property type="entry name" value="CzcB_N"/>
    <property type="match status" value="1"/>
</dbReference>
<evidence type="ECO:0000256" key="1">
    <source>
        <dbReference type="ARBA" id="ARBA00022448"/>
    </source>
</evidence>
<dbReference type="CDD" id="cd06850">
    <property type="entry name" value="biotinyl_domain"/>
    <property type="match status" value="1"/>
</dbReference>
<evidence type="ECO:0000256" key="2">
    <source>
        <dbReference type="SAM" id="SignalP"/>
    </source>
</evidence>
<dbReference type="Pfam" id="PF00364">
    <property type="entry name" value="Biotin_lipoyl"/>
    <property type="match status" value="1"/>
</dbReference>
<name>A0A220UUV8_9GAMM</name>
<dbReference type="Gene3D" id="2.40.50.100">
    <property type="match status" value="1"/>
</dbReference>
<evidence type="ECO:0000259" key="4">
    <source>
        <dbReference type="Pfam" id="PF25971"/>
    </source>
</evidence>
<dbReference type="Pfam" id="PF25975">
    <property type="entry name" value="CzcB_C"/>
    <property type="match status" value="1"/>
</dbReference>
<accession>A0A220UUV8</accession>
<evidence type="ECO:0000259" key="5">
    <source>
        <dbReference type="Pfam" id="PF25975"/>
    </source>
</evidence>
<evidence type="ECO:0000313" key="6">
    <source>
        <dbReference type="EMBL" id="ASK71473.1"/>
    </source>
</evidence>
<dbReference type="GO" id="GO:0030288">
    <property type="term" value="C:outer membrane-bounded periplasmic space"/>
    <property type="evidence" value="ECO:0007669"/>
    <property type="project" value="TreeGrafter"/>
</dbReference>
<dbReference type="EMBL" id="CP022359">
    <property type="protein sequence ID" value="ASK71473.1"/>
    <property type="molecule type" value="Genomic_DNA"/>
</dbReference>
<reference evidence="6 7" key="1">
    <citation type="submission" date="2017-07" db="EMBL/GenBank/DDBJ databases">
        <title>Phenotypical and genomic characterization of a clinical isolate of Shewanella bicestrii sp. nov. producing an extended-spectrum beta-lactamase and a new oxacillinase variant.</title>
        <authorList>
            <person name="Jousset A.B."/>
            <person name="Bonnin R.A."/>
            <person name="Girlich D."/>
            <person name="Dabos L."/>
            <person name="Potron A."/>
            <person name="Dortet L."/>
            <person name="Glaser P."/>
            <person name="Naas T."/>
        </authorList>
    </citation>
    <scope>NUCLEOTIDE SEQUENCE [LARGE SCALE GENOMIC DNA]</scope>
    <source>
        <strain evidence="6 7">JAB-1</strain>
        <plasmid evidence="7">pshe-ctx-m</plasmid>
    </source>
</reference>
<keyword evidence="7" id="KW-1185">Reference proteome</keyword>
<dbReference type="GO" id="GO:0046914">
    <property type="term" value="F:transition metal ion binding"/>
    <property type="evidence" value="ECO:0007669"/>
    <property type="project" value="TreeGrafter"/>
</dbReference>
<keyword evidence="2" id="KW-0732">Signal</keyword>
<dbReference type="InterPro" id="IPR011053">
    <property type="entry name" value="Single_hybrid_motif"/>
</dbReference>
<dbReference type="SUPFAM" id="SSF51230">
    <property type="entry name" value="Single hybrid motif"/>
    <property type="match status" value="1"/>
</dbReference>
<feature type="domain" description="Lipoyl-binding" evidence="3">
    <location>
        <begin position="189"/>
        <end position="253"/>
    </location>
</feature>
<dbReference type="Gene3D" id="2.40.420.20">
    <property type="match status" value="1"/>
</dbReference>
<gene>
    <name evidence="6" type="ORF">CF168_21610</name>
</gene>
<feature type="chain" id="PRO_5012736322" evidence="2">
    <location>
        <begin position="27"/>
        <end position="412"/>
    </location>
</feature>
<organism evidence="6 7">
    <name type="scientific">Shewanella bicestrii</name>
    <dbReference type="NCBI Taxonomy" id="2018305"/>
    <lineage>
        <taxon>Bacteria</taxon>
        <taxon>Pseudomonadati</taxon>
        <taxon>Pseudomonadota</taxon>
        <taxon>Gammaproteobacteria</taxon>
        <taxon>Alteromonadales</taxon>
        <taxon>Shewanellaceae</taxon>
        <taxon>Shewanella</taxon>
    </lineage>
</organism>
<dbReference type="PANTHER" id="PTHR30097:SF4">
    <property type="entry name" value="SLR6042 PROTEIN"/>
    <property type="match status" value="1"/>
</dbReference>
<keyword evidence="6" id="KW-0614">Plasmid</keyword>
<dbReference type="GO" id="GO:0015679">
    <property type="term" value="P:plasma membrane copper ion transport"/>
    <property type="evidence" value="ECO:0007669"/>
    <property type="project" value="TreeGrafter"/>
</dbReference>
<proteinExistence type="predicted"/>
<evidence type="ECO:0000313" key="7">
    <source>
        <dbReference type="Proteomes" id="UP000198367"/>
    </source>
</evidence>
<feature type="domain" description="CzcB N-terminal" evidence="4">
    <location>
        <begin position="46"/>
        <end position="137"/>
    </location>
</feature>
<dbReference type="Gene3D" id="2.40.30.170">
    <property type="match status" value="1"/>
</dbReference>
<protein>
    <submittedName>
        <fullName evidence="6">Acetyl-CoA carboxylase biotin carboxyl carrier protein subunit</fullName>
    </submittedName>
</protein>
<feature type="signal peptide" evidence="2">
    <location>
        <begin position="1"/>
        <end position="26"/>
    </location>
</feature>